<dbReference type="PANTHER" id="PTHR24291:SF189">
    <property type="entry name" value="CYTOCHROME P450 4C3-RELATED"/>
    <property type="match status" value="1"/>
</dbReference>
<reference evidence="12 13" key="1">
    <citation type="submission" date="2024-05" db="EMBL/GenBank/DDBJ databases">
        <authorList>
            <person name="Wallberg A."/>
        </authorList>
    </citation>
    <scope>NUCLEOTIDE SEQUENCE [LARGE SCALE GENOMIC DNA]</scope>
</reference>
<evidence type="ECO:0000256" key="1">
    <source>
        <dbReference type="ARBA" id="ARBA00001971"/>
    </source>
</evidence>
<evidence type="ECO:0000256" key="11">
    <source>
        <dbReference type="SAM" id="Phobius"/>
    </source>
</evidence>
<evidence type="ECO:0000256" key="9">
    <source>
        <dbReference type="PIRSR" id="PIRSR602401-1"/>
    </source>
</evidence>
<evidence type="ECO:0000256" key="8">
    <source>
        <dbReference type="ARBA" id="ARBA00023136"/>
    </source>
</evidence>
<evidence type="ECO:0000256" key="6">
    <source>
        <dbReference type="ARBA" id="ARBA00023004"/>
    </source>
</evidence>
<dbReference type="InterPro" id="IPR017972">
    <property type="entry name" value="Cyt_P450_CS"/>
</dbReference>
<comment type="subcellular location">
    <subcellularLocation>
        <location evidence="2">Endoplasmic reticulum membrane</location>
    </subcellularLocation>
</comment>
<gene>
    <name evidence="12" type="ORF">MNOR_LOCUS7797</name>
</gene>
<dbReference type="Pfam" id="PF00067">
    <property type="entry name" value="p450"/>
    <property type="match status" value="1"/>
</dbReference>
<name>A0AAV2Q325_MEGNR</name>
<evidence type="ECO:0000256" key="7">
    <source>
        <dbReference type="ARBA" id="ARBA00023033"/>
    </source>
</evidence>
<dbReference type="InterPro" id="IPR050196">
    <property type="entry name" value="Cytochrome_P450_Monoox"/>
</dbReference>
<dbReference type="GO" id="GO:0020037">
    <property type="term" value="F:heme binding"/>
    <property type="evidence" value="ECO:0007669"/>
    <property type="project" value="InterPro"/>
</dbReference>
<keyword evidence="5" id="KW-0256">Endoplasmic reticulum</keyword>
<dbReference type="EMBL" id="CAXKWB010003502">
    <property type="protein sequence ID" value="CAL4069376.1"/>
    <property type="molecule type" value="Genomic_DNA"/>
</dbReference>
<feature type="binding site" description="axial binding residue" evidence="9">
    <location>
        <position position="466"/>
    </location>
    <ligand>
        <name>heme</name>
        <dbReference type="ChEBI" id="CHEBI:30413"/>
    </ligand>
    <ligandPart>
        <name>Fe</name>
        <dbReference type="ChEBI" id="CHEBI:18248"/>
    </ligandPart>
</feature>
<dbReference type="PRINTS" id="PR00385">
    <property type="entry name" value="P450"/>
</dbReference>
<evidence type="ECO:0000256" key="10">
    <source>
        <dbReference type="RuleBase" id="RU000461"/>
    </source>
</evidence>
<evidence type="ECO:0008006" key="14">
    <source>
        <dbReference type="Google" id="ProtNLM"/>
    </source>
</evidence>
<comment type="caution">
    <text evidence="12">The sequence shown here is derived from an EMBL/GenBank/DDBJ whole genome shotgun (WGS) entry which is preliminary data.</text>
</comment>
<sequence>MEFKDINISSNTLLTVSLLPSICLALLLVVLVRWHLGRRHRMALLSLIPGPKRRLFFGNALELMVPPLEQFKHITKRNLWWRQHTPLILVWLFHLPFVQLFTPETVETVLSSNSLIDKGTQYNILHPWLGTGLLTSSGSKWHTRRKMLTPTFHFKILGDFLHVMNKQAQKFVEHLKPNSEGSAFNIYPYVTLCTLDIICESTMGCSIHAQDNKESEYTKAVSRVVSLIRQRSVKPWLFAPAIYRMTKEGKEFDKCLEILHSFTRKTIQQRRKENSTRNMKDEIEADQDGIGQKRRLAFLDLLLESSNNGQYLSDEDIREEVDTFMFEGHDTTAAGVSWAIYLIGRDPKVQARIQEELTEVFGEDKDRPTTMDDLRKLRYLECCIKEALRLYPSVPLFSRYLREDLACDKFIIPAKSEVIVVPYMVHRDPNHWPDPEVYDPDRFSSENSSGRHPYAYIPFSAGPRNCIGQKFALMEEKVILSTLFRNFKIECVVQRENLNIIGDMILKSNDGVLLKLQNN</sequence>
<dbReference type="PRINTS" id="PR00463">
    <property type="entry name" value="EP450I"/>
</dbReference>
<evidence type="ECO:0000256" key="4">
    <source>
        <dbReference type="ARBA" id="ARBA00022617"/>
    </source>
</evidence>
<keyword evidence="10" id="KW-0560">Oxidoreductase</keyword>
<keyword evidence="9 10" id="KW-0479">Metal-binding</keyword>
<keyword evidence="6 9" id="KW-0408">Iron</keyword>
<dbReference type="InterPro" id="IPR036396">
    <property type="entry name" value="Cyt_P450_sf"/>
</dbReference>
<dbReference type="Gene3D" id="1.10.630.10">
    <property type="entry name" value="Cytochrome P450"/>
    <property type="match status" value="1"/>
</dbReference>
<evidence type="ECO:0000313" key="12">
    <source>
        <dbReference type="EMBL" id="CAL4069376.1"/>
    </source>
</evidence>
<keyword evidence="11" id="KW-1133">Transmembrane helix</keyword>
<protein>
    <recommendedName>
        <fullName evidence="14">Cytochrome P450</fullName>
    </recommendedName>
</protein>
<dbReference type="AlphaFoldDB" id="A0AAV2Q325"/>
<accession>A0AAV2Q325</accession>
<dbReference type="PROSITE" id="PS00086">
    <property type="entry name" value="CYTOCHROME_P450"/>
    <property type="match status" value="1"/>
</dbReference>
<organism evidence="12 13">
    <name type="scientific">Meganyctiphanes norvegica</name>
    <name type="common">Northern krill</name>
    <name type="synonym">Thysanopoda norvegica</name>
    <dbReference type="NCBI Taxonomy" id="48144"/>
    <lineage>
        <taxon>Eukaryota</taxon>
        <taxon>Metazoa</taxon>
        <taxon>Ecdysozoa</taxon>
        <taxon>Arthropoda</taxon>
        <taxon>Crustacea</taxon>
        <taxon>Multicrustacea</taxon>
        <taxon>Malacostraca</taxon>
        <taxon>Eumalacostraca</taxon>
        <taxon>Eucarida</taxon>
        <taxon>Euphausiacea</taxon>
        <taxon>Euphausiidae</taxon>
        <taxon>Meganyctiphanes</taxon>
    </lineage>
</organism>
<dbReference type="InterPro" id="IPR002401">
    <property type="entry name" value="Cyt_P450_E_grp-I"/>
</dbReference>
<keyword evidence="13" id="KW-1185">Reference proteome</keyword>
<dbReference type="GO" id="GO:0004497">
    <property type="term" value="F:monooxygenase activity"/>
    <property type="evidence" value="ECO:0007669"/>
    <property type="project" value="UniProtKB-KW"/>
</dbReference>
<dbReference type="Proteomes" id="UP001497623">
    <property type="component" value="Unassembled WGS sequence"/>
</dbReference>
<comment type="cofactor">
    <cofactor evidence="1 9">
        <name>heme</name>
        <dbReference type="ChEBI" id="CHEBI:30413"/>
    </cofactor>
</comment>
<evidence type="ECO:0000256" key="2">
    <source>
        <dbReference type="ARBA" id="ARBA00004586"/>
    </source>
</evidence>
<keyword evidence="11" id="KW-0812">Transmembrane</keyword>
<keyword evidence="7 10" id="KW-0503">Monooxygenase</keyword>
<keyword evidence="4 9" id="KW-0349">Heme</keyword>
<dbReference type="InterPro" id="IPR001128">
    <property type="entry name" value="Cyt_P450"/>
</dbReference>
<evidence type="ECO:0000256" key="5">
    <source>
        <dbReference type="ARBA" id="ARBA00022824"/>
    </source>
</evidence>
<proteinExistence type="inferred from homology"/>
<dbReference type="SUPFAM" id="SSF48264">
    <property type="entry name" value="Cytochrome P450"/>
    <property type="match status" value="1"/>
</dbReference>
<comment type="similarity">
    <text evidence="3 10">Belongs to the cytochrome P450 family.</text>
</comment>
<dbReference type="GO" id="GO:0005789">
    <property type="term" value="C:endoplasmic reticulum membrane"/>
    <property type="evidence" value="ECO:0007669"/>
    <property type="project" value="UniProtKB-SubCell"/>
</dbReference>
<dbReference type="GO" id="GO:0005506">
    <property type="term" value="F:iron ion binding"/>
    <property type="evidence" value="ECO:0007669"/>
    <property type="project" value="InterPro"/>
</dbReference>
<evidence type="ECO:0000313" key="13">
    <source>
        <dbReference type="Proteomes" id="UP001497623"/>
    </source>
</evidence>
<evidence type="ECO:0000256" key="3">
    <source>
        <dbReference type="ARBA" id="ARBA00010617"/>
    </source>
</evidence>
<dbReference type="PANTHER" id="PTHR24291">
    <property type="entry name" value="CYTOCHROME P450 FAMILY 4"/>
    <property type="match status" value="1"/>
</dbReference>
<dbReference type="GO" id="GO:0016705">
    <property type="term" value="F:oxidoreductase activity, acting on paired donors, with incorporation or reduction of molecular oxygen"/>
    <property type="evidence" value="ECO:0007669"/>
    <property type="project" value="InterPro"/>
</dbReference>
<feature type="transmembrane region" description="Helical" evidence="11">
    <location>
        <begin position="12"/>
        <end position="32"/>
    </location>
</feature>
<keyword evidence="8 11" id="KW-0472">Membrane</keyword>